<dbReference type="AlphaFoldDB" id="A0A1U7CLX8"/>
<dbReference type="Proteomes" id="UP000186309">
    <property type="component" value="Chromosome"/>
</dbReference>
<dbReference type="RefSeq" id="WP_076344193.1">
    <property type="nucleotide sequence ID" value="NZ_CP019082.1"/>
</dbReference>
<keyword evidence="2" id="KW-1185">Reference proteome</keyword>
<evidence type="ECO:0000313" key="2">
    <source>
        <dbReference type="Proteomes" id="UP000186309"/>
    </source>
</evidence>
<dbReference type="KEGG" id="pbor:BSF38_01377"/>
<dbReference type="EMBL" id="CP019082">
    <property type="protein sequence ID" value="APW59916.1"/>
    <property type="molecule type" value="Genomic_DNA"/>
</dbReference>
<evidence type="ECO:0000313" key="1">
    <source>
        <dbReference type="EMBL" id="APW59916.1"/>
    </source>
</evidence>
<gene>
    <name evidence="1" type="ORF">BSF38_01377</name>
</gene>
<dbReference type="OrthoDB" id="282905at2"/>
<accession>A0A1U7CLX8</accession>
<sequence>MVDELSRRRHNFQPGRKLRLANGQLWVFPTPRVPGDPTGFQADAEYRPLLDSVREADSDAERALAELALAVFLLSWNYDLSPSEYQELLSFPAGSPAVEEWRGNMSELACAHIGGPLLAKEPGMAYQGWFSRLLARFRPSPTDQ</sequence>
<proteinExistence type="predicted"/>
<reference evidence="2" key="1">
    <citation type="submission" date="2016-12" db="EMBL/GenBank/DDBJ databases">
        <title>Comparative genomics of four Isosphaeraceae planctomycetes: a common pool of plasmids and glycoside hydrolase genes.</title>
        <authorList>
            <person name="Ivanova A."/>
        </authorList>
    </citation>
    <scope>NUCLEOTIDE SEQUENCE [LARGE SCALE GENOMIC DNA]</scope>
    <source>
        <strain evidence="2">PX4</strain>
    </source>
</reference>
<protein>
    <submittedName>
        <fullName evidence="1">Uncharacterized protein</fullName>
    </submittedName>
</protein>
<name>A0A1U7CLX8_9BACT</name>
<organism evidence="1 2">
    <name type="scientific">Paludisphaera borealis</name>
    <dbReference type="NCBI Taxonomy" id="1387353"/>
    <lineage>
        <taxon>Bacteria</taxon>
        <taxon>Pseudomonadati</taxon>
        <taxon>Planctomycetota</taxon>
        <taxon>Planctomycetia</taxon>
        <taxon>Isosphaerales</taxon>
        <taxon>Isosphaeraceae</taxon>
        <taxon>Paludisphaera</taxon>
    </lineage>
</organism>